<dbReference type="GO" id="GO:0005737">
    <property type="term" value="C:cytoplasm"/>
    <property type="evidence" value="ECO:0007669"/>
    <property type="project" value="UniProtKB-SubCell"/>
</dbReference>
<comment type="function">
    <text evidence="1">General (non sugar-specific) component of the phosphoenolpyruvate-dependent sugar phosphotransferase system (sugar PTS). This major carbohydrate active-transport system catalyzes the phosphorylation of incoming sugar substrates concomitantly with their translocation across the cell membrane. The phosphoryl group from phosphoenolpyruvate (PEP) is transferred to the phosphoryl carrier protein HPr by enzyme I. Phospho-HPr then transfers it to the PTS EIIA domain.</text>
</comment>
<evidence type="ECO:0000256" key="2">
    <source>
        <dbReference type="ARBA" id="ARBA00004496"/>
    </source>
</evidence>
<dbReference type="CDD" id="cd00367">
    <property type="entry name" value="PTS-HPr_like"/>
    <property type="match status" value="1"/>
</dbReference>
<dbReference type="InterPro" id="IPR000032">
    <property type="entry name" value="HPr-like"/>
</dbReference>
<comment type="caution">
    <text evidence="8">The sequence shown here is derived from an EMBL/GenBank/DDBJ whole genome shotgun (WGS) entry which is preliminary data.</text>
</comment>
<dbReference type="AlphaFoldDB" id="A0A921G0I6"/>
<dbReference type="EMBL" id="DYWT01000189">
    <property type="protein sequence ID" value="HJF32417.1"/>
    <property type="molecule type" value="Genomic_DNA"/>
</dbReference>
<dbReference type="InterPro" id="IPR035895">
    <property type="entry name" value="HPr-like_sf"/>
</dbReference>
<dbReference type="NCBIfam" id="TIGR01003">
    <property type="entry name" value="PTS_HPr_family"/>
    <property type="match status" value="1"/>
</dbReference>
<dbReference type="PANTHER" id="PTHR33705">
    <property type="entry name" value="PHOSPHOCARRIER PROTEIN HPR"/>
    <property type="match status" value="1"/>
</dbReference>
<dbReference type="PROSITE" id="PS51350">
    <property type="entry name" value="PTS_HPR_DOM"/>
    <property type="match status" value="1"/>
</dbReference>
<comment type="subcellular location">
    <subcellularLocation>
        <location evidence="2">Cytoplasm</location>
    </subcellularLocation>
</comment>
<dbReference type="PANTHER" id="PTHR33705:SF2">
    <property type="entry name" value="PHOSPHOCARRIER PROTEIN NPR"/>
    <property type="match status" value="1"/>
</dbReference>
<dbReference type="PRINTS" id="PR00107">
    <property type="entry name" value="PHOSPHOCPHPR"/>
</dbReference>
<keyword evidence="4" id="KW-0963">Cytoplasm</keyword>
<dbReference type="InterPro" id="IPR001020">
    <property type="entry name" value="PTS_HPr_His_P_site"/>
</dbReference>
<evidence type="ECO:0000256" key="4">
    <source>
        <dbReference type="ARBA" id="ARBA00022490"/>
    </source>
</evidence>
<dbReference type="InterPro" id="IPR050399">
    <property type="entry name" value="HPr"/>
</dbReference>
<dbReference type="PROSITE" id="PS00589">
    <property type="entry name" value="PTS_HPR_SER"/>
    <property type="match status" value="1"/>
</dbReference>
<dbReference type="SUPFAM" id="SSF55594">
    <property type="entry name" value="HPr-like"/>
    <property type="match status" value="1"/>
</dbReference>
<dbReference type="GO" id="GO:0009401">
    <property type="term" value="P:phosphoenolpyruvate-dependent sugar phosphotransferase system"/>
    <property type="evidence" value="ECO:0007669"/>
    <property type="project" value="UniProtKB-KW"/>
</dbReference>
<reference evidence="8" key="2">
    <citation type="submission" date="2021-09" db="EMBL/GenBank/DDBJ databases">
        <authorList>
            <person name="Gilroy R."/>
        </authorList>
    </citation>
    <scope>NUCLEOTIDE SEQUENCE</scope>
    <source>
        <strain evidence="8">CHK171-7178</strain>
    </source>
</reference>
<sequence length="88" mass="9495">MIEKNYKITTNEGLHARPSSVLVTAVTPFAAEVKLEYKEKTVNLKSIMGVMALGISMGADIKISADGADEKALMAKVDEVIKSERIGQ</sequence>
<name>A0A921G0I6_SPOPS</name>
<evidence type="ECO:0000256" key="1">
    <source>
        <dbReference type="ARBA" id="ARBA00003681"/>
    </source>
</evidence>
<accession>A0A921G0I6</accession>
<evidence type="ECO:0000313" key="8">
    <source>
        <dbReference type="EMBL" id="HJF32417.1"/>
    </source>
</evidence>
<organism evidence="8 9">
    <name type="scientific">Sporosarcina psychrophila</name>
    <name type="common">Bacillus psychrophilus</name>
    <dbReference type="NCBI Taxonomy" id="1476"/>
    <lineage>
        <taxon>Bacteria</taxon>
        <taxon>Bacillati</taxon>
        <taxon>Bacillota</taxon>
        <taxon>Bacilli</taxon>
        <taxon>Bacillales</taxon>
        <taxon>Caryophanaceae</taxon>
        <taxon>Sporosarcina</taxon>
    </lineage>
</organism>
<dbReference type="Proteomes" id="UP000698173">
    <property type="component" value="Unassembled WGS sequence"/>
</dbReference>
<dbReference type="NCBIfam" id="NF010352">
    <property type="entry name" value="PRK13780.1"/>
    <property type="match status" value="1"/>
</dbReference>
<dbReference type="Pfam" id="PF00381">
    <property type="entry name" value="PTS-HPr"/>
    <property type="match status" value="1"/>
</dbReference>
<keyword evidence="6" id="KW-0598">Phosphotransferase system</keyword>
<protein>
    <recommendedName>
        <fullName evidence="3">Phosphocarrier protein HPr</fullName>
    </recommendedName>
</protein>
<dbReference type="InterPro" id="IPR002114">
    <property type="entry name" value="PTS_HPr_Ser_P_site"/>
</dbReference>
<evidence type="ECO:0000256" key="3">
    <source>
        <dbReference type="ARBA" id="ARBA00020422"/>
    </source>
</evidence>
<feature type="domain" description="HPr" evidence="7">
    <location>
        <begin position="1"/>
        <end position="88"/>
    </location>
</feature>
<evidence type="ECO:0000256" key="6">
    <source>
        <dbReference type="ARBA" id="ARBA00022683"/>
    </source>
</evidence>
<keyword evidence="5" id="KW-0813">Transport</keyword>
<proteinExistence type="predicted"/>
<reference evidence="8" key="1">
    <citation type="journal article" date="2021" name="PeerJ">
        <title>Extensive microbial diversity within the chicken gut microbiome revealed by metagenomics and culture.</title>
        <authorList>
            <person name="Gilroy R."/>
            <person name="Ravi A."/>
            <person name="Getino M."/>
            <person name="Pursley I."/>
            <person name="Horton D.L."/>
            <person name="Alikhan N.F."/>
            <person name="Baker D."/>
            <person name="Gharbi K."/>
            <person name="Hall N."/>
            <person name="Watson M."/>
            <person name="Adriaenssens E.M."/>
            <person name="Foster-Nyarko E."/>
            <person name="Jarju S."/>
            <person name="Secka A."/>
            <person name="Antonio M."/>
            <person name="Oren A."/>
            <person name="Chaudhuri R.R."/>
            <person name="La Ragione R."/>
            <person name="Hildebrand F."/>
            <person name="Pallen M.J."/>
        </authorList>
    </citation>
    <scope>NUCLEOTIDE SEQUENCE</scope>
    <source>
        <strain evidence="8">CHK171-7178</strain>
    </source>
</reference>
<dbReference type="Gene3D" id="3.30.1340.10">
    <property type="entry name" value="HPr-like"/>
    <property type="match status" value="1"/>
</dbReference>
<evidence type="ECO:0000256" key="5">
    <source>
        <dbReference type="ARBA" id="ARBA00022597"/>
    </source>
</evidence>
<evidence type="ECO:0000313" key="9">
    <source>
        <dbReference type="Proteomes" id="UP000698173"/>
    </source>
</evidence>
<evidence type="ECO:0000259" key="7">
    <source>
        <dbReference type="PROSITE" id="PS51350"/>
    </source>
</evidence>
<keyword evidence="5" id="KW-0762">Sugar transport</keyword>
<gene>
    <name evidence="8" type="ORF">K8V56_11670</name>
</gene>
<dbReference type="PROSITE" id="PS00369">
    <property type="entry name" value="PTS_HPR_HIS"/>
    <property type="match status" value="1"/>
</dbReference>